<keyword evidence="4" id="KW-1185">Reference proteome</keyword>
<gene>
    <name evidence="2" type="ORF">DV515_00018396</name>
    <name evidence="3" type="ORF">DV515_00018397</name>
</gene>
<evidence type="ECO:0000313" key="4">
    <source>
        <dbReference type="Proteomes" id="UP000276834"/>
    </source>
</evidence>
<evidence type="ECO:0000313" key="2">
    <source>
        <dbReference type="EMBL" id="RLV63314.1"/>
    </source>
</evidence>
<dbReference type="EMBL" id="QUSF01003128">
    <property type="protein sequence ID" value="RLV63314.1"/>
    <property type="molecule type" value="Genomic_DNA"/>
</dbReference>
<accession>A0A3L8Q7L7</accession>
<organism evidence="2 4">
    <name type="scientific">Chloebia gouldiae</name>
    <name type="common">Gouldian finch</name>
    <name type="synonym">Erythrura gouldiae</name>
    <dbReference type="NCBI Taxonomy" id="44316"/>
    <lineage>
        <taxon>Eukaryota</taxon>
        <taxon>Metazoa</taxon>
        <taxon>Chordata</taxon>
        <taxon>Craniata</taxon>
        <taxon>Vertebrata</taxon>
        <taxon>Euteleostomi</taxon>
        <taxon>Archelosauria</taxon>
        <taxon>Archosauria</taxon>
        <taxon>Dinosauria</taxon>
        <taxon>Saurischia</taxon>
        <taxon>Theropoda</taxon>
        <taxon>Coelurosauria</taxon>
        <taxon>Aves</taxon>
        <taxon>Neognathae</taxon>
        <taxon>Neoaves</taxon>
        <taxon>Telluraves</taxon>
        <taxon>Australaves</taxon>
        <taxon>Passeriformes</taxon>
        <taxon>Passeroidea</taxon>
        <taxon>Passeridae</taxon>
        <taxon>Chloebia</taxon>
    </lineage>
</organism>
<sequence>MESLSQNPAQTPLTGPQIQPKPLCMESLGAEISIPTPQQPQSFTERRNAPKLSQTDTKLGNQSVINAGGLYFSPLDQPHTAQAEHSQAPAPGIPVFPHFHAFSSWEERDSRATPWKRCGNPGAPAGSGPGPAAERQPLTRCHQRSPCSRPPSTQICSQRRRGHKSQIPGGNSPALPGKHLPALGS</sequence>
<feature type="compositionally biased region" description="Low complexity" evidence="1">
    <location>
        <begin position="121"/>
        <end position="133"/>
    </location>
</feature>
<dbReference type="AlphaFoldDB" id="A0A3L8Q7L7"/>
<name>A0A3L8Q7L7_CHLGU</name>
<feature type="compositionally biased region" description="Polar residues" evidence="1">
    <location>
        <begin position="1"/>
        <end position="17"/>
    </location>
</feature>
<feature type="region of interest" description="Disordered" evidence="1">
    <location>
        <begin position="1"/>
        <end position="185"/>
    </location>
</feature>
<comment type="caution">
    <text evidence="2">The sequence shown here is derived from an EMBL/GenBank/DDBJ whole genome shotgun (WGS) entry which is preliminary data.</text>
</comment>
<reference evidence="2" key="2">
    <citation type="submission" date="2018-08" db="EMBL/GenBank/DDBJ databases">
        <authorList>
            <person name="Sabatino S.J."/>
        </authorList>
    </citation>
    <scope>NUCLEOTIDE SEQUENCE</scope>
    <source>
        <strain evidence="2">Red01</strain>
        <tissue evidence="2">Muscle</tissue>
    </source>
</reference>
<protein>
    <submittedName>
        <fullName evidence="2">Uncharacterized protein</fullName>
    </submittedName>
</protein>
<evidence type="ECO:0000313" key="3">
    <source>
        <dbReference type="EMBL" id="RLV63315.1"/>
    </source>
</evidence>
<feature type="compositionally biased region" description="Polar residues" evidence="1">
    <location>
        <begin position="51"/>
        <end position="65"/>
    </location>
</feature>
<dbReference type="Proteomes" id="UP000276834">
    <property type="component" value="Unassembled WGS sequence"/>
</dbReference>
<evidence type="ECO:0000256" key="1">
    <source>
        <dbReference type="SAM" id="MobiDB-lite"/>
    </source>
</evidence>
<dbReference type="EMBL" id="QUSF01003127">
    <property type="protein sequence ID" value="RLV63315.1"/>
    <property type="molecule type" value="Genomic_DNA"/>
</dbReference>
<reference evidence="2 4" key="1">
    <citation type="journal article" date="2018" name="Proc. R. Soc. B">
        <title>A non-coding region near Follistatin controls head colour polymorphism in the Gouldian finch.</title>
        <authorList>
            <person name="Toomey M.B."/>
            <person name="Marques C.I."/>
            <person name="Andrade P."/>
            <person name="Araujo P.M."/>
            <person name="Sabatino S."/>
            <person name="Gazda M.A."/>
            <person name="Afonso S."/>
            <person name="Lopes R.J."/>
            <person name="Corbo J.C."/>
            <person name="Carneiro M."/>
        </authorList>
    </citation>
    <scope>NUCLEOTIDE SEQUENCE [LARGE SCALE GENOMIC DNA]</scope>
    <source>
        <strain evidence="2">Red01</strain>
        <tissue evidence="2">Muscle</tissue>
    </source>
</reference>
<proteinExistence type="predicted"/>